<dbReference type="Gene3D" id="1.10.287.130">
    <property type="match status" value="1"/>
</dbReference>
<name>A0A0K1PUY2_9BACT</name>
<evidence type="ECO:0000313" key="13">
    <source>
        <dbReference type="EMBL" id="AKU96939.1"/>
    </source>
</evidence>
<dbReference type="GO" id="GO:0000155">
    <property type="term" value="F:phosphorelay sensor kinase activity"/>
    <property type="evidence" value="ECO:0007669"/>
    <property type="project" value="InterPro"/>
</dbReference>
<comment type="subcellular location">
    <subcellularLocation>
        <location evidence="2">Cell membrane</location>
        <topology evidence="2">Multi-pass membrane protein</topology>
    </subcellularLocation>
</comment>
<keyword evidence="10" id="KW-0472">Membrane</keyword>
<dbReference type="Gene3D" id="1.10.8.500">
    <property type="entry name" value="HAMP domain in histidine kinase"/>
    <property type="match status" value="1"/>
</dbReference>
<dbReference type="SMART" id="SM00387">
    <property type="entry name" value="HATPase_c"/>
    <property type="match status" value="1"/>
</dbReference>
<evidence type="ECO:0000256" key="7">
    <source>
        <dbReference type="ARBA" id="ARBA00022741"/>
    </source>
</evidence>
<keyword evidence="7" id="KW-0547">Nucleotide-binding</keyword>
<dbReference type="CDD" id="cd00075">
    <property type="entry name" value="HATPase"/>
    <property type="match status" value="1"/>
</dbReference>
<dbReference type="Pfam" id="PF02518">
    <property type="entry name" value="HATPase_c"/>
    <property type="match status" value="1"/>
</dbReference>
<keyword evidence="10" id="KW-1133">Transmembrane helix</keyword>
<evidence type="ECO:0000256" key="8">
    <source>
        <dbReference type="ARBA" id="ARBA00022777"/>
    </source>
</evidence>
<keyword evidence="6" id="KW-0808">Transferase</keyword>
<evidence type="ECO:0000256" key="1">
    <source>
        <dbReference type="ARBA" id="ARBA00000085"/>
    </source>
</evidence>
<dbReference type="OrthoDB" id="9815202at2"/>
<evidence type="ECO:0000256" key="10">
    <source>
        <dbReference type="SAM" id="Phobius"/>
    </source>
</evidence>
<keyword evidence="9" id="KW-0067">ATP-binding</keyword>
<dbReference type="PRINTS" id="PR00344">
    <property type="entry name" value="BCTRLSENSOR"/>
</dbReference>
<keyword evidence="4" id="KW-1003">Cell membrane</keyword>
<dbReference type="PROSITE" id="PS50109">
    <property type="entry name" value="HIS_KIN"/>
    <property type="match status" value="1"/>
</dbReference>
<evidence type="ECO:0000256" key="2">
    <source>
        <dbReference type="ARBA" id="ARBA00004651"/>
    </source>
</evidence>
<dbReference type="EC" id="2.7.13.3" evidence="3"/>
<evidence type="ECO:0000256" key="3">
    <source>
        <dbReference type="ARBA" id="ARBA00012438"/>
    </source>
</evidence>
<feature type="domain" description="HAMP" evidence="12">
    <location>
        <begin position="175"/>
        <end position="233"/>
    </location>
</feature>
<evidence type="ECO:0000259" key="12">
    <source>
        <dbReference type="PROSITE" id="PS50885"/>
    </source>
</evidence>
<dbReference type="STRING" id="1391654.AKJ09_03603"/>
<dbReference type="Pfam" id="PF00672">
    <property type="entry name" value="HAMP"/>
    <property type="match status" value="1"/>
</dbReference>
<dbReference type="SUPFAM" id="SSF55874">
    <property type="entry name" value="ATPase domain of HSP90 chaperone/DNA topoisomerase II/histidine kinase"/>
    <property type="match status" value="1"/>
</dbReference>
<evidence type="ECO:0000259" key="11">
    <source>
        <dbReference type="PROSITE" id="PS50109"/>
    </source>
</evidence>
<reference evidence="13 14" key="1">
    <citation type="submission" date="2015-08" db="EMBL/GenBank/DDBJ databases">
        <authorList>
            <person name="Babu N.S."/>
            <person name="Beckwith C.J."/>
            <person name="Beseler K.G."/>
            <person name="Brison A."/>
            <person name="Carone J.V."/>
            <person name="Caskin T.P."/>
            <person name="Diamond M."/>
            <person name="Durham M.E."/>
            <person name="Foxe J.M."/>
            <person name="Go M."/>
            <person name="Henderson B.A."/>
            <person name="Jones I.B."/>
            <person name="McGettigan J.A."/>
            <person name="Micheletti S.J."/>
            <person name="Nasrallah M.E."/>
            <person name="Ortiz D."/>
            <person name="Piller C.R."/>
            <person name="Privatt S.R."/>
            <person name="Schneider S.L."/>
            <person name="Sharp S."/>
            <person name="Smith T.C."/>
            <person name="Stanton J.D."/>
            <person name="Ullery H.E."/>
            <person name="Wilson R.J."/>
            <person name="Serrano M.G."/>
            <person name="Buck G."/>
            <person name="Lee V."/>
            <person name="Wang Y."/>
            <person name="Carvalho R."/>
            <person name="Voegtly L."/>
            <person name="Shi R."/>
            <person name="Duckworth R."/>
            <person name="Johnson A."/>
            <person name="Loviza R."/>
            <person name="Walstead R."/>
            <person name="Shah Z."/>
            <person name="Kiflezghi M."/>
            <person name="Wade K."/>
            <person name="Ball S.L."/>
            <person name="Bradley K.W."/>
            <person name="Asai D.J."/>
            <person name="Bowman C.A."/>
            <person name="Russell D.A."/>
            <person name="Pope W.H."/>
            <person name="Jacobs-Sera D."/>
            <person name="Hendrix R.W."/>
            <person name="Hatfull G.F."/>
        </authorList>
    </citation>
    <scope>NUCLEOTIDE SEQUENCE [LARGE SCALE GENOMIC DNA]</scope>
    <source>
        <strain evidence="13 14">DSM 27648</strain>
    </source>
</reference>
<dbReference type="InterPro" id="IPR004358">
    <property type="entry name" value="Sig_transdc_His_kin-like_C"/>
</dbReference>
<keyword evidence="10" id="KW-0812">Transmembrane</keyword>
<dbReference type="RefSeq" id="WP_146648161.1">
    <property type="nucleotide sequence ID" value="NZ_CP012333.1"/>
</dbReference>
<dbReference type="InterPro" id="IPR005467">
    <property type="entry name" value="His_kinase_dom"/>
</dbReference>
<keyword evidence="5" id="KW-0597">Phosphoprotein</keyword>
<feature type="domain" description="Histidine kinase" evidence="11">
    <location>
        <begin position="241"/>
        <end position="465"/>
    </location>
</feature>
<dbReference type="SMART" id="SM00304">
    <property type="entry name" value="HAMP"/>
    <property type="match status" value="1"/>
</dbReference>
<dbReference type="PANTHER" id="PTHR44936">
    <property type="entry name" value="SENSOR PROTEIN CREC"/>
    <property type="match status" value="1"/>
</dbReference>
<sequence>MRLRHRPPWASKSGAHGRHSARRSRLRRLQFRLLAWFLGAIILAIGASTLTAYFTNTESNEGPTRVVSRHVQHRLARIWDDPKATEEYVAELRDTTGLDLRVRRDVRVFQGRVPRAPTGMVFEDGVAYFPVVKDGTLVGALELRNTAIRPQFWRVFVALGVALFVLGAAARRVSKRLARPLEHLASTATRFGGGDLEARTGIDKLPHRWVADEVRDVGRAFDTMADRIARVVLEQRELLAAISHELRSPLGRARVALEIAREGVEDGGAQAARIPKALDDVDRQLVEVDAILGDLLASARAGLADVRRETKALLPWLRSRIASETNGPIELDALVSEEVEVDIDGALLGRALHNVFANAWAHGHPKGSPLVVRVTGAEGGVRITVSDEGPGFPETLLPRAFEPFVMGGDAARSPRDASSPHGIGLGLALVRRIVEAHGGTVSARNLGTGSEVVGAEVALEIPLAGRARSAETVSAHG</sequence>
<gene>
    <name evidence="13" type="ORF">AKJ09_03603</name>
</gene>
<dbReference type="InterPro" id="IPR036097">
    <property type="entry name" value="HisK_dim/P_sf"/>
</dbReference>
<evidence type="ECO:0000256" key="5">
    <source>
        <dbReference type="ARBA" id="ARBA00022553"/>
    </source>
</evidence>
<dbReference type="GO" id="GO:0005524">
    <property type="term" value="F:ATP binding"/>
    <property type="evidence" value="ECO:0007669"/>
    <property type="project" value="UniProtKB-KW"/>
</dbReference>
<accession>A0A0K1PUY2</accession>
<dbReference type="CDD" id="cd06225">
    <property type="entry name" value="HAMP"/>
    <property type="match status" value="1"/>
</dbReference>
<dbReference type="GO" id="GO:0005886">
    <property type="term" value="C:plasma membrane"/>
    <property type="evidence" value="ECO:0007669"/>
    <property type="project" value="UniProtKB-SubCell"/>
</dbReference>
<dbReference type="Pfam" id="PF00512">
    <property type="entry name" value="HisKA"/>
    <property type="match status" value="1"/>
</dbReference>
<comment type="catalytic activity">
    <reaction evidence="1">
        <text>ATP + protein L-histidine = ADP + protein N-phospho-L-histidine.</text>
        <dbReference type="EC" id="2.7.13.3"/>
    </reaction>
</comment>
<dbReference type="SUPFAM" id="SSF47384">
    <property type="entry name" value="Homodimeric domain of signal transducing histidine kinase"/>
    <property type="match status" value="1"/>
</dbReference>
<keyword evidence="8 13" id="KW-0418">Kinase</keyword>
<dbReference type="PROSITE" id="PS50885">
    <property type="entry name" value="HAMP"/>
    <property type="match status" value="1"/>
</dbReference>
<dbReference type="CDD" id="cd00082">
    <property type="entry name" value="HisKA"/>
    <property type="match status" value="1"/>
</dbReference>
<dbReference type="InterPro" id="IPR003661">
    <property type="entry name" value="HisK_dim/P_dom"/>
</dbReference>
<dbReference type="Proteomes" id="UP000064967">
    <property type="component" value="Chromosome"/>
</dbReference>
<organism evidence="13 14">
    <name type="scientific">Labilithrix luteola</name>
    <dbReference type="NCBI Taxonomy" id="1391654"/>
    <lineage>
        <taxon>Bacteria</taxon>
        <taxon>Pseudomonadati</taxon>
        <taxon>Myxococcota</taxon>
        <taxon>Polyangia</taxon>
        <taxon>Polyangiales</taxon>
        <taxon>Labilitrichaceae</taxon>
        <taxon>Labilithrix</taxon>
    </lineage>
</organism>
<dbReference type="SMART" id="SM00388">
    <property type="entry name" value="HisKA"/>
    <property type="match status" value="1"/>
</dbReference>
<feature type="transmembrane region" description="Helical" evidence="10">
    <location>
        <begin position="33"/>
        <end position="54"/>
    </location>
</feature>
<dbReference type="KEGG" id="llu:AKJ09_03603"/>
<dbReference type="Gene3D" id="3.30.565.10">
    <property type="entry name" value="Histidine kinase-like ATPase, C-terminal domain"/>
    <property type="match status" value="1"/>
</dbReference>
<dbReference type="InterPro" id="IPR003660">
    <property type="entry name" value="HAMP_dom"/>
</dbReference>
<keyword evidence="14" id="KW-1185">Reference proteome</keyword>
<evidence type="ECO:0000256" key="4">
    <source>
        <dbReference type="ARBA" id="ARBA00022475"/>
    </source>
</evidence>
<dbReference type="InterPro" id="IPR050980">
    <property type="entry name" value="2C_sensor_his_kinase"/>
</dbReference>
<feature type="transmembrane region" description="Helical" evidence="10">
    <location>
        <begin position="152"/>
        <end position="170"/>
    </location>
</feature>
<dbReference type="PANTHER" id="PTHR44936:SF10">
    <property type="entry name" value="SENSOR PROTEIN RSTB"/>
    <property type="match status" value="1"/>
</dbReference>
<protein>
    <recommendedName>
        <fullName evidence="3">histidine kinase</fullName>
        <ecNumber evidence="3">2.7.13.3</ecNumber>
    </recommendedName>
</protein>
<dbReference type="AlphaFoldDB" id="A0A0K1PUY2"/>
<evidence type="ECO:0000313" key="14">
    <source>
        <dbReference type="Proteomes" id="UP000064967"/>
    </source>
</evidence>
<evidence type="ECO:0000256" key="6">
    <source>
        <dbReference type="ARBA" id="ARBA00022679"/>
    </source>
</evidence>
<evidence type="ECO:0000256" key="9">
    <source>
        <dbReference type="ARBA" id="ARBA00022840"/>
    </source>
</evidence>
<dbReference type="InterPro" id="IPR003594">
    <property type="entry name" value="HATPase_dom"/>
</dbReference>
<proteinExistence type="predicted"/>
<dbReference type="EMBL" id="CP012333">
    <property type="protein sequence ID" value="AKU96939.1"/>
    <property type="molecule type" value="Genomic_DNA"/>
</dbReference>
<dbReference type="InterPro" id="IPR036890">
    <property type="entry name" value="HATPase_C_sf"/>
</dbReference>